<keyword evidence="5 9" id="KW-0560">Oxidoreductase</keyword>
<accession>A0A3S5ESV2</accession>
<dbReference type="Pfam" id="PF01494">
    <property type="entry name" value="FAD_binding_3"/>
    <property type="match status" value="1"/>
</dbReference>
<evidence type="ECO:0000259" key="8">
    <source>
        <dbReference type="Pfam" id="PF13460"/>
    </source>
</evidence>
<dbReference type="AlphaFoldDB" id="A0A3S5ESV2"/>
<dbReference type="Gene3D" id="3.40.50.720">
    <property type="entry name" value="NAD(P)-binding Rossmann-like Domain"/>
    <property type="match status" value="1"/>
</dbReference>
<dbReference type="EMBL" id="LR134406">
    <property type="protein sequence ID" value="VEH71275.1"/>
    <property type="molecule type" value="Genomic_DNA"/>
</dbReference>
<evidence type="ECO:0000256" key="3">
    <source>
        <dbReference type="ARBA" id="ARBA00022827"/>
    </source>
</evidence>
<dbReference type="SUPFAM" id="SSF51735">
    <property type="entry name" value="NAD(P)-binding Rossmann-fold domains"/>
    <property type="match status" value="1"/>
</dbReference>
<keyword evidence="10" id="KW-1185">Reference proteome</keyword>
<dbReference type="InterPro" id="IPR036188">
    <property type="entry name" value="FAD/NAD-bd_sf"/>
</dbReference>
<evidence type="ECO:0000256" key="2">
    <source>
        <dbReference type="ARBA" id="ARBA00022630"/>
    </source>
</evidence>
<organism evidence="9 10">
    <name type="scientific">Arachnia propionica</name>
    <dbReference type="NCBI Taxonomy" id="1750"/>
    <lineage>
        <taxon>Bacteria</taxon>
        <taxon>Bacillati</taxon>
        <taxon>Actinomycetota</taxon>
        <taxon>Actinomycetes</taxon>
        <taxon>Propionibacteriales</taxon>
        <taxon>Propionibacteriaceae</taxon>
        <taxon>Arachnia</taxon>
    </lineage>
</organism>
<dbReference type="InterPro" id="IPR016040">
    <property type="entry name" value="NAD(P)-bd_dom"/>
</dbReference>
<dbReference type="PRINTS" id="PR00420">
    <property type="entry name" value="RNGMNOXGNASE"/>
</dbReference>
<dbReference type="GeneID" id="64408019"/>
<dbReference type="RefSeq" id="WP_061788184.1">
    <property type="nucleotide sequence ID" value="NZ_LR134406.1"/>
</dbReference>
<protein>
    <submittedName>
        <fullName evidence="9">Kynurenine 3-monooxygenase</fullName>
        <ecNumber evidence="9">1.14.13.9</ecNumber>
    </submittedName>
</protein>
<evidence type="ECO:0000256" key="5">
    <source>
        <dbReference type="ARBA" id="ARBA00023002"/>
    </source>
</evidence>
<evidence type="ECO:0000256" key="4">
    <source>
        <dbReference type="ARBA" id="ARBA00022857"/>
    </source>
</evidence>
<proteinExistence type="predicted"/>
<evidence type="ECO:0000313" key="10">
    <source>
        <dbReference type="Proteomes" id="UP000273044"/>
    </source>
</evidence>
<dbReference type="Proteomes" id="UP000273044">
    <property type="component" value="Chromosome"/>
</dbReference>
<dbReference type="Pfam" id="PF13460">
    <property type="entry name" value="NAD_binding_10"/>
    <property type="match status" value="1"/>
</dbReference>
<dbReference type="GO" id="GO:0070189">
    <property type="term" value="P:kynurenine metabolic process"/>
    <property type="evidence" value="ECO:0007669"/>
    <property type="project" value="TreeGrafter"/>
</dbReference>
<gene>
    <name evidence="9" type="primary">kmo</name>
    <name evidence="9" type="ORF">NCTC12967_02593</name>
</gene>
<dbReference type="InterPro" id="IPR002938">
    <property type="entry name" value="FAD-bd"/>
</dbReference>
<dbReference type="PANTHER" id="PTHR46028">
    <property type="entry name" value="KYNURENINE 3-MONOOXYGENASE"/>
    <property type="match status" value="1"/>
</dbReference>
<feature type="domain" description="FAD-binding" evidence="7">
    <location>
        <begin position="5"/>
        <end position="328"/>
    </location>
</feature>
<dbReference type="Gene3D" id="3.50.50.60">
    <property type="entry name" value="FAD/NAD(P)-binding domain"/>
    <property type="match status" value="1"/>
</dbReference>
<keyword evidence="3" id="KW-0274">FAD</keyword>
<keyword evidence="6 9" id="KW-0503">Monooxygenase</keyword>
<dbReference type="GO" id="GO:0071949">
    <property type="term" value="F:FAD binding"/>
    <property type="evidence" value="ECO:0007669"/>
    <property type="project" value="InterPro"/>
</dbReference>
<evidence type="ECO:0000259" key="7">
    <source>
        <dbReference type="Pfam" id="PF01494"/>
    </source>
</evidence>
<name>A0A3S5ESV2_9ACTN</name>
<evidence type="ECO:0000256" key="6">
    <source>
        <dbReference type="ARBA" id="ARBA00023033"/>
    </source>
</evidence>
<comment type="cofactor">
    <cofactor evidence="1">
        <name>FAD</name>
        <dbReference type="ChEBI" id="CHEBI:57692"/>
    </cofactor>
</comment>
<keyword evidence="4" id="KW-0521">NADP</keyword>
<feature type="domain" description="NAD(P)-binding" evidence="8">
    <location>
        <begin position="460"/>
        <end position="644"/>
    </location>
</feature>
<sequence>MANPDIHIIGAGPVGLAAALLLAAQDRRVTIHEARDAISLTDANSYPIGVNPRGQETLRRIDSRLVEELRAQGELVEGFKIRAGRRMLASMRSGTIIGTTRARLTGILLAAAQQDRRITLSTGHRLEAIDLASRTLQFTGTTTVEVGNGLVIACDGVWSKTRQTMAEQLADFVPEVSDWGVQFRVLFSAPGAMAPGLDPNWHHIFTGKGIYTATLPDGVWCVAVTAIKGDPAEALLLSTEPTEDHINALHRHLRQYAPLVLPLLTRDAYVDFFGRVPFGGAVVRCPRVSHDEWLVLLGDAAHSVIPPTGEGVNSGLEDAMLLADALASGSPTPLREYDEGRIPDLKALGEYACHLKDNIANEDPVRYVSNVGLRVLSAVAGLVGQKSGELESRLFGPDAGRMPYRDAIGPWIQFRDRWTPPLRRIATGVVRCADKPISAEPQTLVAHQREGARRRISVIGGSSGTGKELAELALKRGFEVTCLSRRGAGPIGARLISGDAHDPEIVRQALKDATAAFVTVSGGSDDSRDRTAITQAVLKAAGQTGLRRIIVQSSLGAGSSARMLPPGIRHLATRMLAPALADHTTQEQVVQESGLDWTIVRPVGLTNKRATGMVRELRDDESGWLGWPIPRTDVAGHMLRCLDDKSTIQECIAISGRCVLGQHLPSHR</sequence>
<evidence type="ECO:0000313" key="9">
    <source>
        <dbReference type="EMBL" id="VEH71275.1"/>
    </source>
</evidence>
<dbReference type="EC" id="1.14.13.9" evidence="9"/>
<evidence type="ECO:0000256" key="1">
    <source>
        <dbReference type="ARBA" id="ARBA00001974"/>
    </source>
</evidence>
<dbReference type="SUPFAM" id="SSF51905">
    <property type="entry name" value="FAD/NAD(P)-binding domain"/>
    <property type="match status" value="1"/>
</dbReference>
<dbReference type="InterPro" id="IPR036291">
    <property type="entry name" value="NAD(P)-bd_dom_sf"/>
</dbReference>
<dbReference type="PANTHER" id="PTHR46028:SF2">
    <property type="entry name" value="KYNURENINE 3-MONOOXYGENASE"/>
    <property type="match status" value="1"/>
</dbReference>
<keyword evidence="2" id="KW-0285">Flavoprotein</keyword>
<dbReference type="GO" id="GO:0004502">
    <property type="term" value="F:kynurenine 3-monooxygenase activity"/>
    <property type="evidence" value="ECO:0007669"/>
    <property type="project" value="UniProtKB-EC"/>
</dbReference>
<reference evidence="9 10" key="1">
    <citation type="submission" date="2018-12" db="EMBL/GenBank/DDBJ databases">
        <authorList>
            <consortium name="Pathogen Informatics"/>
        </authorList>
    </citation>
    <scope>NUCLEOTIDE SEQUENCE [LARGE SCALE GENOMIC DNA]</scope>
    <source>
        <strain evidence="9 10">NCTC12967</strain>
    </source>
</reference>